<keyword evidence="6 7" id="KW-0648">Protein biosynthesis</keyword>
<sequence>MQVLSKLEELNQRYEDLNQQLARPEVMADPKKLKKLSQEQAELSEIVKTYRALTNTLGEIRELETMLQEEEDHELVSLAREDLPRLKTKQEELEQMLNLLLLPKDPNDQKNTFLEIRAGTGGEEASLFAADLFRAYCRYAESRRWRVEMMSTSLSATGGFKEVIALVHGQGAYSRLKYERGVHRVQRVPTTESQGRIHTSAVTVAVLPEADELEIEIDPKDLKIDVYRSSGPGGQSVNTTDSAVRVTHLPTNLVVTCQDEKSQHKNKAKALKILQARLLDRMEQQRNSEISRERKSQVGSGDRSERIRTYNFPQNRVTDHRIGLTLYKLDAIMEGKLDELIDPLVMYFQAEAIKENLEN</sequence>
<evidence type="ECO:0000256" key="10">
    <source>
        <dbReference type="SAM" id="MobiDB-lite"/>
    </source>
</evidence>
<dbReference type="NCBIfam" id="TIGR00019">
    <property type="entry name" value="prfA"/>
    <property type="match status" value="1"/>
</dbReference>
<feature type="coiled-coil region" evidence="9">
    <location>
        <begin position="7"/>
        <end position="73"/>
    </location>
</feature>
<evidence type="ECO:0000256" key="3">
    <source>
        <dbReference type="ARBA" id="ARBA00010835"/>
    </source>
</evidence>
<gene>
    <name evidence="7 12" type="primary">prfA</name>
    <name evidence="12" type="ORF">ENV54_08060</name>
</gene>
<comment type="PTM">
    <text evidence="7">Methylated by PrmC. Methylation increases the termination efficiency of RF1.</text>
</comment>
<evidence type="ECO:0000259" key="11">
    <source>
        <dbReference type="PROSITE" id="PS00745"/>
    </source>
</evidence>
<evidence type="ECO:0000313" key="12">
    <source>
        <dbReference type="EMBL" id="HGH61235.1"/>
    </source>
</evidence>
<dbReference type="Gene3D" id="3.30.160.20">
    <property type="match status" value="1"/>
</dbReference>
<dbReference type="Gene3D" id="3.30.70.1660">
    <property type="match status" value="1"/>
</dbReference>
<dbReference type="PANTHER" id="PTHR43804">
    <property type="entry name" value="LD18447P"/>
    <property type="match status" value="1"/>
</dbReference>
<dbReference type="FunFam" id="3.30.70.1660:FF:000002">
    <property type="entry name" value="Peptide chain release factor 1"/>
    <property type="match status" value="1"/>
</dbReference>
<comment type="subcellular location">
    <subcellularLocation>
        <location evidence="2 7">Cytoplasm</location>
    </subcellularLocation>
</comment>
<dbReference type="GO" id="GO:0005829">
    <property type="term" value="C:cytosol"/>
    <property type="evidence" value="ECO:0007669"/>
    <property type="project" value="UniProtKB-ARBA"/>
</dbReference>
<comment type="function">
    <text evidence="1 7">Peptide chain release factor 1 directs the termination of translation in response to the peptide chain termination codons UAG and UAA.</text>
</comment>
<comment type="caution">
    <text evidence="12">The sequence shown here is derived from an EMBL/GenBank/DDBJ whole genome shotgun (WGS) entry which is preliminary data.</text>
</comment>
<feature type="modified residue" description="N5-methylglutamine" evidence="7">
    <location>
        <position position="235"/>
    </location>
</feature>
<dbReference type="InterPro" id="IPR045853">
    <property type="entry name" value="Pep_chain_release_fac_I_sf"/>
</dbReference>
<dbReference type="Pfam" id="PF03462">
    <property type="entry name" value="PCRF"/>
    <property type="match status" value="1"/>
</dbReference>
<evidence type="ECO:0000256" key="9">
    <source>
        <dbReference type="SAM" id="Coils"/>
    </source>
</evidence>
<evidence type="ECO:0000256" key="6">
    <source>
        <dbReference type="ARBA" id="ARBA00022917"/>
    </source>
</evidence>
<evidence type="ECO:0000256" key="7">
    <source>
        <dbReference type="HAMAP-Rule" id="MF_00093"/>
    </source>
</evidence>
<dbReference type="AlphaFoldDB" id="A0A7C4EXP1"/>
<evidence type="ECO:0000256" key="2">
    <source>
        <dbReference type="ARBA" id="ARBA00004496"/>
    </source>
</evidence>
<dbReference type="FunFam" id="3.30.160.20:FF:000004">
    <property type="entry name" value="Peptide chain release factor 1"/>
    <property type="match status" value="1"/>
</dbReference>
<reference evidence="12" key="1">
    <citation type="journal article" date="2020" name="mSystems">
        <title>Genome- and Community-Level Interaction Insights into Carbon Utilization and Element Cycling Functions of Hydrothermarchaeota in Hydrothermal Sediment.</title>
        <authorList>
            <person name="Zhou Z."/>
            <person name="Liu Y."/>
            <person name="Xu W."/>
            <person name="Pan J."/>
            <person name="Luo Z.H."/>
            <person name="Li M."/>
        </authorList>
    </citation>
    <scope>NUCLEOTIDE SEQUENCE [LARGE SCALE GENOMIC DNA]</scope>
    <source>
        <strain evidence="12">SpSt-769</strain>
    </source>
</reference>
<dbReference type="SUPFAM" id="SSF75620">
    <property type="entry name" value="Release factor"/>
    <property type="match status" value="1"/>
</dbReference>
<dbReference type="PANTHER" id="PTHR43804:SF7">
    <property type="entry name" value="LD18447P"/>
    <property type="match status" value="1"/>
</dbReference>
<dbReference type="InterPro" id="IPR004373">
    <property type="entry name" value="RF-1"/>
</dbReference>
<feature type="region of interest" description="Disordered" evidence="10">
    <location>
        <begin position="284"/>
        <end position="310"/>
    </location>
</feature>
<keyword evidence="5 7" id="KW-0963">Cytoplasm</keyword>
<organism evidence="12">
    <name type="scientific">Desulfomonile tiedjei</name>
    <dbReference type="NCBI Taxonomy" id="2358"/>
    <lineage>
        <taxon>Bacteria</taxon>
        <taxon>Pseudomonadati</taxon>
        <taxon>Thermodesulfobacteriota</taxon>
        <taxon>Desulfomonilia</taxon>
        <taxon>Desulfomonilales</taxon>
        <taxon>Desulfomonilaceae</taxon>
        <taxon>Desulfomonile</taxon>
    </lineage>
</organism>
<dbReference type="PROSITE" id="PS00745">
    <property type="entry name" value="RF_PROK_I"/>
    <property type="match status" value="1"/>
</dbReference>
<dbReference type="InterPro" id="IPR000352">
    <property type="entry name" value="Pep_chain_release_fac_I"/>
</dbReference>
<dbReference type="HAMAP" id="MF_00093">
    <property type="entry name" value="Rel_fac_1"/>
    <property type="match status" value="1"/>
</dbReference>
<dbReference type="GO" id="GO:0016149">
    <property type="term" value="F:translation release factor activity, codon specific"/>
    <property type="evidence" value="ECO:0007669"/>
    <property type="project" value="UniProtKB-UniRule"/>
</dbReference>
<name>A0A7C4EXP1_9BACT</name>
<dbReference type="Pfam" id="PF00472">
    <property type="entry name" value="RF-1"/>
    <property type="match status" value="1"/>
</dbReference>
<evidence type="ECO:0000256" key="5">
    <source>
        <dbReference type="ARBA" id="ARBA00022490"/>
    </source>
</evidence>
<feature type="domain" description="Prokaryotic-type class I peptide chain release factors" evidence="11">
    <location>
        <begin position="228"/>
        <end position="244"/>
    </location>
</feature>
<keyword evidence="4 7" id="KW-0488">Methylation</keyword>
<keyword evidence="9" id="KW-0175">Coiled coil</keyword>
<comment type="similarity">
    <text evidence="3 7">Belongs to the prokaryotic/mitochondrial release factor family.</text>
</comment>
<protein>
    <recommendedName>
        <fullName evidence="7 8">Peptide chain release factor 1</fullName>
        <shortName evidence="7">RF-1</shortName>
    </recommendedName>
</protein>
<dbReference type="EMBL" id="DTGT01000251">
    <property type="protein sequence ID" value="HGH61235.1"/>
    <property type="molecule type" value="Genomic_DNA"/>
</dbReference>
<proteinExistence type="inferred from homology"/>
<dbReference type="NCBIfam" id="NF001859">
    <property type="entry name" value="PRK00591.1"/>
    <property type="match status" value="1"/>
</dbReference>
<dbReference type="FunFam" id="3.30.70.1660:FF:000004">
    <property type="entry name" value="Peptide chain release factor 1"/>
    <property type="match status" value="1"/>
</dbReference>
<dbReference type="Gene3D" id="6.10.140.1950">
    <property type="match status" value="1"/>
</dbReference>
<evidence type="ECO:0000256" key="4">
    <source>
        <dbReference type="ARBA" id="ARBA00022481"/>
    </source>
</evidence>
<dbReference type="InterPro" id="IPR050057">
    <property type="entry name" value="Prokaryotic/Mito_RF"/>
</dbReference>
<dbReference type="SMART" id="SM00937">
    <property type="entry name" value="PCRF"/>
    <property type="match status" value="1"/>
</dbReference>
<dbReference type="InterPro" id="IPR005139">
    <property type="entry name" value="PCRF"/>
</dbReference>
<accession>A0A7C4EXP1</accession>
<feature type="compositionally biased region" description="Basic and acidic residues" evidence="10">
    <location>
        <begin position="284"/>
        <end position="308"/>
    </location>
</feature>
<evidence type="ECO:0000256" key="1">
    <source>
        <dbReference type="ARBA" id="ARBA00002986"/>
    </source>
</evidence>
<evidence type="ECO:0000256" key="8">
    <source>
        <dbReference type="NCBIfam" id="TIGR00019"/>
    </source>
</evidence>